<evidence type="ECO:0000313" key="2">
    <source>
        <dbReference type="Proteomes" id="UP000315925"/>
    </source>
</evidence>
<accession>A0A516TKZ3</accession>
<dbReference type="Proteomes" id="UP000315925">
    <property type="component" value="Chromosome"/>
</dbReference>
<gene>
    <name evidence="1" type="ORF">kam1_648</name>
</gene>
<organism evidence="1 2">
    <name type="scientific">Methylacidiphilum kamchatkense Kam1</name>
    <dbReference type="NCBI Taxonomy" id="1202785"/>
    <lineage>
        <taxon>Bacteria</taxon>
        <taxon>Pseudomonadati</taxon>
        <taxon>Verrucomicrobiota</taxon>
        <taxon>Methylacidiphilae</taxon>
        <taxon>Methylacidiphilales</taxon>
        <taxon>Methylacidiphilaceae</taxon>
        <taxon>Methylacidiphilum (ex Ratnadevi et al. 2023)</taxon>
    </lineage>
</organism>
<dbReference type="KEGG" id="mkc:kam1_648"/>
<dbReference type="RefSeq" id="WP_244946146.1">
    <property type="nucleotide sequence ID" value="NZ_CP037899.1"/>
</dbReference>
<sequence>MADVSEFDPGHLVPYGGKVPLIPSNIKKEYEKNPFYFAYIPVESPSQFMVEGLRAKIVIKGRKTILGKKIYRFLTALLFYKHEE</sequence>
<protein>
    <submittedName>
        <fullName evidence="1">Uncharacterized protein</fullName>
    </submittedName>
</protein>
<proteinExistence type="predicted"/>
<dbReference type="EMBL" id="CP037899">
    <property type="protein sequence ID" value="QDQ41896.1"/>
    <property type="molecule type" value="Genomic_DNA"/>
</dbReference>
<reference evidence="2" key="1">
    <citation type="submission" date="2019-03" db="EMBL/GenBank/DDBJ databases">
        <title>Complete genome of Methylacidiphilum kamchatkense Kam1.</title>
        <authorList>
            <person name="Kruse T."/>
            <person name="Murarilal Ratnadevi C."/>
            <person name="Erikstad H.-A."/>
            <person name="Birkeland N.-K."/>
        </authorList>
    </citation>
    <scope>NUCLEOTIDE SEQUENCE [LARGE SCALE GENOMIC DNA]</scope>
    <source>
        <strain evidence="2">kam1</strain>
    </source>
</reference>
<name>A0A516TKZ3_9BACT</name>
<dbReference type="AlphaFoldDB" id="A0A516TKZ3"/>
<evidence type="ECO:0000313" key="1">
    <source>
        <dbReference type="EMBL" id="QDQ41896.1"/>
    </source>
</evidence>